<comment type="function">
    <text evidence="5">Methylates the class 1 translation termination release factors RF1/PrfA and RF2/PrfB on the glutamine residue of the universally conserved GGQ motif.</text>
</comment>
<feature type="binding site" evidence="5">
    <location>
        <begin position="183"/>
        <end position="186"/>
    </location>
    <ligand>
        <name>substrate</name>
    </ligand>
</feature>
<dbReference type="SUPFAM" id="SSF53335">
    <property type="entry name" value="S-adenosyl-L-methionine-dependent methyltransferases"/>
    <property type="match status" value="1"/>
</dbReference>
<dbReference type="STRING" id="1217970.SAMN05444002_1917"/>
<dbReference type="AlphaFoldDB" id="A0A1N6FSD9"/>
<dbReference type="InterPro" id="IPR007848">
    <property type="entry name" value="Small_mtfrase_dom"/>
</dbReference>
<comment type="similarity">
    <text evidence="5">Belongs to the protein N5-glutamine methyltransferase family. PrmC subfamily.</text>
</comment>
<reference evidence="9" key="1">
    <citation type="submission" date="2016-11" db="EMBL/GenBank/DDBJ databases">
        <authorList>
            <person name="Varghese N."/>
            <person name="Submissions S."/>
        </authorList>
    </citation>
    <scope>NUCLEOTIDE SEQUENCE [LARGE SCALE GENOMIC DNA]</scope>
    <source>
        <strain evidence="9">DSM 29440</strain>
    </source>
</reference>
<dbReference type="PANTHER" id="PTHR18895">
    <property type="entry name" value="HEMK METHYLTRANSFERASE"/>
    <property type="match status" value="1"/>
</dbReference>
<protein>
    <recommendedName>
        <fullName evidence="5">Release factor glutamine methyltransferase</fullName>
        <shortName evidence="5">RF MTase</shortName>
        <ecNumber evidence="5">2.1.1.297</ecNumber>
    </recommendedName>
    <alternativeName>
        <fullName evidence="5">N5-glutamine methyltransferase PrmC</fullName>
    </alternativeName>
    <alternativeName>
        <fullName evidence="5">Protein-(glutamine-N5) MTase PrmC</fullName>
    </alternativeName>
    <alternativeName>
        <fullName evidence="5">Protein-glutamine N-methyltransferase PrmC</fullName>
    </alternativeName>
</protein>
<dbReference type="NCBIfam" id="TIGR00536">
    <property type="entry name" value="hemK_fam"/>
    <property type="match status" value="1"/>
</dbReference>
<dbReference type="NCBIfam" id="TIGR03534">
    <property type="entry name" value="RF_mod_PrmC"/>
    <property type="match status" value="1"/>
</dbReference>
<dbReference type="Pfam" id="PF17827">
    <property type="entry name" value="PrmC_N"/>
    <property type="match status" value="1"/>
</dbReference>
<keyword evidence="1 5" id="KW-0489">Methyltransferase</keyword>
<dbReference type="InterPro" id="IPR019874">
    <property type="entry name" value="RF_methyltr_PrmC"/>
</dbReference>
<proteinExistence type="inferred from homology"/>
<dbReference type="EMBL" id="FSRL01000001">
    <property type="protein sequence ID" value="SIN98170.1"/>
    <property type="molecule type" value="Genomic_DNA"/>
</dbReference>
<evidence type="ECO:0000313" key="8">
    <source>
        <dbReference type="EMBL" id="SIN98170.1"/>
    </source>
</evidence>
<dbReference type="CDD" id="cd02440">
    <property type="entry name" value="AdoMet_MTases"/>
    <property type="match status" value="1"/>
</dbReference>
<evidence type="ECO:0000256" key="5">
    <source>
        <dbReference type="HAMAP-Rule" id="MF_02126"/>
    </source>
</evidence>
<feature type="binding site" evidence="5">
    <location>
        <position position="140"/>
    </location>
    <ligand>
        <name>S-adenosyl-L-methionine</name>
        <dbReference type="ChEBI" id="CHEBI:59789"/>
    </ligand>
</feature>
<feature type="binding site" evidence="5">
    <location>
        <position position="183"/>
    </location>
    <ligand>
        <name>S-adenosyl-L-methionine</name>
        <dbReference type="ChEBI" id="CHEBI:59789"/>
    </ligand>
</feature>
<dbReference type="Gene3D" id="3.40.50.150">
    <property type="entry name" value="Vaccinia Virus protein VP39"/>
    <property type="match status" value="1"/>
</dbReference>
<keyword evidence="3 5" id="KW-0949">S-adenosyl-L-methionine</keyword>
<dbReference type="InterPro" id="IPR004556">
    <property type="entry name" value="HemK-like"/>
</dbReference>
<dbReference type="InterPro" id="IPR029063">
    <property type="entry name" value="SAM-dependent_MTases_sf"/>
</dbReference>
<dbReference type="EC" id="2.1.1.297" evidence="5"/>
<dbReference type="Proteomes" id="UP000184932">
    <property type="component" value="Unassembled WGS sequence"/>
</dbReference>
<name>A0A1N6FSD9_9RHOB</name>
<sequence length="275" mass="29045">MSTVGAGLRRVADLLAGAGIGDAPREASMLLAEALGVERDRLALRRDELLDAEALARAEALAARRAGGEPMSHIRGWREFWGRRFKVDARVLDPRPETEVLVAAALEEPFGDVLDLGSGSGCILLTLLAERQQARGVGTDVSGAALEVARENARALGLERRAGFIETDWCAGLRGRFDLIVSNPPYIAEAEMAGLQRELAHEPRGALTDGGDGLSAYRAIAGGLGDRLAKGGRVLVEIGPTQGRAVSALFDAVGLADIRVLPDLDGRDRVVAARG</sequence>
<evidence type="ECO:0000256" key="1">
    <source>
        <dbReference type="ARBA" id="ARBA00022603"/>
    </source>
</evidence>
<evidence type="ECO:0000313" key="9">
    <source>
        <dbReference type="Proteomes" id="UP000184932"/>
    </source>
</evidence>
<dbReference type="OrthoDB" id="9800643at2"/>
<dbReference type="InterPro" id="IPR050320">
    <property type="entry name" value="N5-glutamine_MTase"/>
</dbReference>
<comment type="catalytic activity">
    <reaction evidence="4 5">
        <text>L-glutaminyl-[peptide chain release factor] + S-adenosyl-L-methionine = N(5)-methyl-L-glutaminyl-[peptide chain release factor] + S-adenosyl-L-homocysteine + H(+)</text>
        <dbReference type="Rhea" id="RHEA:42896"/>
        <dbReference type="Rhea" id="RHEA-COMP:10271"/>
        <dbReference type="Rhea" id="RHEA-COMP:10272"/>
        <dbReference type="ChEBI" id="CHEBI:15378"/>
        <dbReference type="ChEBI" id="CHEBI:30011"/>
        <dbReference type="ChEBI" id="CHEBI:57856"/>
        <dbReference type="ChEBI" id="CHEBI:59789"/>
        <dbReference type="ChEBI" id="CHEBI:61891"/>
        <dbReference type="EC" id="2.1.1.297"/>
    </reaction>
</comment>
<feature type="binding site" evidence="5">
    <location>
        <position position="169"/>
    </location>
    <ligand>
        <name>S-adenosyl-L-methionine</name>
        <dbReference type="ChEBI" id="CHEBI:59789"/>
    </ligand>
</feature>
<keyword evidence="9" id="KW-1185">Reference proteome</keyword>
<dbReference type="PROSITE" id="PS00092">
    <property type="entry name" value="N6_MTASE"/>
    <property type="match status" value="1"/>
</dbReference>
<evidence type="ECO:0000259" key="7">
    <source>
        <dbReference type="Pfam" id="PF17827"/>
    </source>
</evidence>
<evidence type="ECO:0000259" key="6">
    <source>
        <dbReference type="Pfam" id="PF05175"/>
    </source>
</evidence>
<organism evidence="8 9">
    <name type="scientific">Vannielia litorea</name>
    <dbReference type="NCBI Taxonomy" id="1217970"/>
    <lineage>
        <taxon>Bacteria</taxon>
        <taxon>Pseudomonadati</taxon>
        <taxon>Pseudomonadota</taxon>
        <taxon>Alphaproteobacteria</taxon>
        <taxon>Rhodobacterales</taxon>
        <taxon>Paracoccaceae</taxon>
        <taxon>Vannielia</taxon>
    </lineage>
</organism>
<accession>A0A1N6FSD9</accession>
<feature type="domain" description="Release factor glutamine methyltransferase N-terminal" evidence="7">
    <location>
        <begin position="8"/>
        <end position="76"/>
    </location>
</feature>
<gene>
    <name evidence="5" type="primary">prmC</name>
    <name evidence="8" type="ORF">SAMN05444002_1917</name>
</gene>
<feature type="domain" description="Methyltransferase small" evidence="6">
    <location>
        <begin position="98"/>
        <end position="212"/>
    </location>
</feature>
<dbReference type="RefSeq" id="WP_074255999.1">
    <property type="nucleotide sequence ID" value="NZ_FSRL01000001.1"/>
</dbReference>
<evidence type="ECO:0000256" key="2">
    <source>
        <dbReference type="ARBA" id="ARBA00022679"/>
    </source>
</evidence>
<dbReference type="GO" id="GO:0032259">
    <property type="term" value="P:methylation"/>
    <property type="evidence" value="ECO:0007669"/>
    <property type="project" value="UniProtKB-KW"/>
</dbReference>
<dbReference type="InterPro" id="IPR002052">
    <property type="entry name" value="DNA_methylase_N6_adenine_CS"/>
</dbReference>
<keyword evidence="2 5" id="KW-0808">Transferase</keyword>
<evidence type="ECO:0000256" key="4">
    <source>
        <dbReference type="ARBA" id="ARBA00048391"/>
    </source>
</evidence>
<dbReference type="GO" id="GO:0102559">
    <property type="term" value="F:peptide chain release factor N(5)-glutamine methyltransferase activity"/>
    <property type="evidence" value="ECO:0007669"/>
    <property type="project" value="UniProtKB-EC"/>
</dbReference>
<dbReference type="Gene3D" id="1.10.8.10">
    <property type="entry name" value="DNA helicase RuvA subunit, C-terminal domain"/>
    <property type="match status" value="1"/>
</dbReference>
<evidence type="ECO:0000256" key="3">
    <source>
        <dbReference type="ARBA" id="ARBA00022691"/>
    </source>
</evidence>
<dbReference type="PANTHER" id="PTHR18895:SF74">
    <property type="entry name" value="MTRF1L RELEASE FACTOR GLUTAMINE METHYLTRANSFERASE"/>
    <property type="match status" value="1"/>
</dbReference>
<dbReference type="Pfam" id="PF05175">
    <property type="entry name" value="MTS"/>
    <property type="match status" value="1"/>
</dbReference>
<dbReference type="GO" id="GO:0003676">
    <property type="term" value="F:nucleic acid binding"/>
    <property type="evidence" value="ECO:0007669"/>
    <property type="project" value="InterPro"/>
</dbReference>
<feature type="binding site" evidence="5">
    <location>
        <begin position="117"/>
        <end position="121"/>
    </location>
    <ligand>
        <name>S-adenosyl-L-methionine</name>
        <dbReference type="ChEBI" id="CHEBI:59789"/>
    </ligand>
</feature>
<dbReference type="InterPro" id="IPR040758">
    <property type="entry name" value="PrmC_N"/>
</dbReference>
<dbReference type="HAMAP" id="MF_02126">
    <property type="entry name" value="RF_methyltr_PrmC"/>
    <property type="match status" value="1"/>
</dbReference>